<dbReference type="Pfam" id="PF13541">
    <property type="entry name" value="ChlI"/>
    <property type="match status" value="1"/>
</dbReference>
<evidence type="ECO:0000256" key="3">
    <source>
        <dbReference type="ARBA" id="ARBA00022840"/>
    </source>
</evidence>
<dbReference type="OrthoDB" id="9813147at2"/>
<keyword evidence="2" id="KW-0547">Nucleotide-binding</keyword>
<dbReference type="Pfam" id="PF01078">
    <property type="entry name" value="Mg_chelatase"/>
    <property type="match status" value="1"/>
</dbReference>
<comment type="similarity">
    <text evidence="1">Belongs to the Mg-chelatase subunits D/I family. ComM subfamily.</text>
</comment>
<dbReference type="GO" id="GO:0008233">
    <property type="term" value="F:peptidase activity"/>
    <property type="evidence" value="ECO:0007669"/>
    <property type="project" value="UniProtKB-KW"/>
</dbReference>
<dbReference type="SUPFAM" id="SSF54211">
    <property type="entry name" value="Ribosomal protein S5 domain 2-like"/>
    <property type="match status" value="1"/>
</dbReference>
<evidence type="ECO:0000259" key="4">
    <source>
        <dbReference type="SMART" id="SM00382"/>
    </source>
</evidence>
<keyword evidence="6" id="KW-1185">Reference proteome</keyword>
<dbReference type="InterPro" id="IPR027417">
    <property type="entry name" value="P-loop_NTPase"/>
</dbReference>
<evidence type="ECO:0000256" key="1">
    <source>
        <dbReference type="ARBA" id="ARBA00006354"/>
    </source>
</evidence>
<evidence type="ECO:0000256" key="2">
    <source>
        <dbReference type="ARBA" id="ARBA00022741"/>
    </source>
</evidence>
<dbReference type="EMBL" id="LZEY01000010">
    <property type="protein sequence ID" value="OBU11883.1"/>
    <property type="molecule type" value="Genomic_DNA"/>
</dbReference>
<dbReference type="AlphaFoldDB" id="A0A1B8HRI6"/>
<accession>A0A1B8HRI6</accession>
<evidence type="ECO:0000313" key="6">
    <source>
        <dbReference type="Proteomes" id="UP000092377"/>
    </source>
</evidence>
<dbReference type="SMART" id="SM00382">
    <property type="entry name" value="AAA"/>
    <property type="match status" value="1"/>
</dbReference>
<dbReference type="PANTHER" id="PTHR32039:SF7">
    <property type="entry name" value="COMPETENCE PROTEIN COMM"/>
    <property type="match status" value="1"/>
</dbReference>
<dbReference type="InterPro" id="IPR025158">
    <property type="entry name" value="Mg_chelat-rel_C"/>
</dbReference>
<keyword evidence="3" id="KW-0067">ATP-binding</keyword>
<keyword evidence="5" id="KW-0645">Protease</keyword>
<sequence>MSFAIVYTRAMIGTDAPPVTVEAHISAGLPGLTLVGLPETAVKESRDRVRSALINGGFEFPAKRITINLAPADLPKEGGRYDLPIAIAILAASEQIDTKLTENYEFSGELGLSGELRFCRGILPAVLAALQSERRAVVSKQHYDELSILPSGSALMADNLLQIAGFFHQDSILEENTHQTNTAEVTSSTTIDDIIGQEHAKRVLEISAAGGHNLLLLGPPGTGKTMLASRISTLLPPLTAQEALDVAIIRSLTQTSSDKNKWPLRPFRAPHHSASTAALIGGGSIPLPGEISLAHHGILFLDELPEFQRRTLDSLREPLESGEIVISRAKAKICFPARLQLIAAMNPSPTGHYQGIHNRSGPQQLLRYLSRISGPFLDRFDLSIEVPMLPPGTLSRTEKSLPVHQQVKERVQFARERQYSRNGQGKLNAGLSGKETDLHCALSQQDARFLEDALIQLNLSVRAWHRILRVSRTIADLREEGKNVSRRDILEALSYRVMDRFIHKLQQALS</sequence>
<dbReference type="PANTHER" id="PTHR32039">
    <property type="entry name" value="MAGNESIUM-CHELATASE SUBUNIT CHLI"/>
    <property type="match status" value="1"/>
</dbReference>
<dbReference type="RefSeq" id="WP_067400771.1">
    <property type="nucleotide sequence ID" value="NZ_LZEY01000010.1"/>
</dbReference>
<dbReference type="GO" id="GO:0003677">
    <property type="term" value="F:DNA binding"/>
    <property type="evidence" value="ECO:0007669"/>
    <property type="project" value="InterPro"/>
</dbReference>
<comment type="caution">
    <text evidence="5">The sequence shown here is derived from an EMBL/GenBank/DDBJ whole genome shotgun (WGS) entry which is preliminary data.</text>
</comment>
<dbReference type="Proteomes" id="UP000092377">
    <property type="component" value="Unassembled WGS sequence"/>
</dbReference>
<dbReference type="InterPro" id="IPR020568">
    <property type="entry name" value="Ribosomal_Su5_D2-typ_SF"/>
</dbReference>
<protein>
    <submittedName>
        <fullName evidence="5">ATP-dependent protease</fullName>
    </submittedName>
</protein>
<dbReference type="GO" id="GO:0005524">
    <property type="term" value="F:ATP binding"/>
    <property type="evidence" value="ECO:0007669"/>
    <property type="project" value="UniProtKB-KW"/>
</dbReference>
<gene>
    <name evidence="5" type="ORF">AYY18_17525</name>
</gene>
<dbReference type="SUPFAM" id="SSF52540">
    <property type="entry name" value="P-loop containing nucleoside triphosphate hydrolases"/>
    <property type="match status" value="1"/>
</dbReference>
<evidence type="ECO:0000313" key="5">
    <source>
        <dbReference type="EMBL" id="OBU11883.1"/>
    </source>
</evidence>
<name>A0A1B8HRI6_9GAMM</name>
<dbReference type="Pfam" id="PF13335">
    <property type="entry name" value="Mg_chelatase_C"/>
    <property type="match status" value="1"/>
</dbReference>
<organism evidence="5 6">
    <name type="scientific">Morganella psychrotolerans</name>
    <dbReference type="NCBI Taxonomy" id="368603"/>
    <lineage>
        <taxon>Bacteria</taxon>
        <taxon>Pseudomonadati</taxon>
        <taxon>Pseudomonadota</taxon>
        <taxon>Gammaproteobacteria</taxon>
        <taxon>Enterobacterales</taxon>
        <taxon>Morganellaceae</taxon>
        <taxon>Morganella</taxon>
    </lineage>
</organism>
<feature type="domain" description="AAA+ ATPase" evidence="4">
    <location>
        <begin position="210"/>
        <end position="392"/>
    </location>
</feature>
<reference evidence="6" key="1">
    <citation type="submission" date="2016-06" db="EMBL/GenBank/DDBJ databases">
        <authorList>
            <person name="Butler K."/>
        </authorList>
    </citation>
    <scope>NUCLEOTIDE SEQUENCE [LARGE SCALE GENOMIC DNA]</scope>
    <source>
        <strain evidence="6">GCSL-Mp20</strain>
    </source>
</reference>
<dbReference type="NCBIfam" id="TIGR00368">
    <property type="entry name" value="YifB family Mg chelatase-like AAA ATPase"/>
    <property type="match status" value="1"/>
</dbReference>
<dbReference type="Gene3D" id="3.40.50.300">
    <property type="entry name" value="P-loop containing nucleotide triphosphate hydrolases"/>
    <property type="match status" value="1"/>
</dbReference>
<dbReference type="GO" id="GO:0006508">
    <property type="term" value="P:proteolysis"/>
    <property type="evidence" value="ECO:0007669"/>
    <property type="project" value="UniProtKB-KW"/>
</dbReference>
<dbReference type="InterPro" id="IPR000523">
    <property type="entry name" value="Mg_chelatse_chII-like_cat_dom"/>
</dbReference>
<dbReference type="InterPro" id="IPR001208">
    <property type="entry name" value="MCM_dom"/>
</dbReference>
<dbReference type="InterPro" id="IPR014721">
    <property type="entry name" value="Ribsml_uS5_D2-typ_fold_subgr"/>
</dbReference>
<proteinExistence type="inferred from homology"/>
<dbReference type="Gene3D" id="3.30.230.10">
    <property type="match status" value="1"/>
</dbReference>
<dbReference type="InterPro" id="IPR045006">
    <property type="entry name" value="CHLI-like"/>
</dbReference>
<dbReference type="NCBIfam" id="NF007365">
    <property type="entry name" value="PRK09862.1"/>
    <property type="match status" value="1"/>
</dbReference>
<keyword evidence="5" id="KW-0378">Hydrolase</keyword>
<dbReference type="InterPro" id="IPR003593">
    <property type="entry name" value="AAA+_ATPase"/>
</dbReference>
<dbReference type="PRINTS" id="PR01657">
    <property type="entry name" value="MCMFAMILY"/>
</dbReference>
<dbReference type="InterPro" id="IPR004482">
    <property type="entry name" value="Mg_chelat-rel"/>
</dbReference>